<accession>A0AAV8SQZ5</accession>
<evidence type="ECO:0000256" key="1">
    <source>
        <dbReference type="ARBA" id="ARBA00022801"/>
    </source>
</evidence>
<dbReference type="Gene3D" id="3.40.50.1820">
    <property type="entry name" value="alpha/beta hydrolase"/>
    <property type="match status" value="1"/>
</dbReference>
<dbReference type="PANTHER" id="PTHR11247">
    <property type="entry name" value="PALMITOYL-PROTEIN THIOESTERASE/DOLICHYLDIPHOSPHATASE 1"/>
    <property type="match status" value="1"/>
</dbReference>
<dbReference type="Proteomes" id="UP001159364">
    <property type="component" value="Linkage Group LG09"/>
</dbReference>
<dbReference type="SUPFAM" id="SSF53474">
    <property type="entry name" value="alpha/beta-Hydrolases"/>
    <property type="match status" value="1"/>
</dbReference>
<proteinExistence type="predicted"/>
<dbReference type="GO" id="GO:0016790">
    <property type="term" value="F:thiolester hydrolase activity"/>
    <property type="evidence" value="ECO:0007669"/>
    <property type="project" value="TreeGrafter"/>
</dbReference>
<dbReference type="InterPro" id="IPR029058">
    <property type="entry name" value="AB_hydrolase_fold"/>
</dbReference>
<evidence type="ECO:0000256" key="2">
    <source>
        <dbReference type="SAM" id="SignalP"/>
    </source>
</evidence>
<keyword evidence="1" id="KW-0378">Hydrolase</keyword>
<feature type="signal peptide" evidence="2">
    <location>
        <begin position="1"/>
        <end position="29"/>
    </location>
</feature>
<feature type="chain" id="PRO_5043967407" description="Palmitoyl-protein thioesterase 1" evidence="2">
    <location>
        <begin position="30"/>
        <end position="284"/>
    </location>
</feature>
<evidence type="ECO:0000313" key="3">
    <source>
        <dbReference type="EMBL" id="KAJ8754398.1"/>
    </source>
</evidence>
<reference evidence="3 4" key="1">
    <citation type="submission" date="2021-09" db="EMBL/GenBank/DDBJ databases">
        <title>Genomic insights and catalytic innovation underlie evolution of tropane alkaloids biosynthesis.</title>
        <authorList>
            <person name="Wang Y.-J."/>
            <person name="Tian T."/>
            <person name="Huang J.-P."/>
            <person name="Huang S.-X."/>
        </authorList>
    </citation>
    <scope>NUCLEOTIDE SEQUENCE [LARGE SCALE GENOMIC DNA]</scope>
    <source>
        <strain evidence="3">KIB-2018</strain>
        <tissue evidence="3">Leaf</tissue>
    </source>
</reference>
<dbReference type="PANTHER" id="PTHR11247:SF8">
    <property type="entry name" value="PALMITOYL-PROTEIN THIOESTERASE 1"/>
    <property type="match status" value="1"/>
</dbReference>
<name>A0AAV8SQZ5_9ROSI</name>
<dbReference type="EMBL" id="JAIWQS010000009">
    <property type="protein sequence ID" value="KAJ8754398.1"/>
    <property type="molecule type" value="Genomic_DNA"/>
</dbReference>
<dbReference type="AlphaFoldDB" id="A0AAV8SQZ5"/>
<protein>
    <recommendedName>
        <fullName evidence="5">Palmitoyl-protein thioesterase 1</fullName>
    </recommendedName>
</protein>
<keyword evidence="4" id="KW-1185">Reference proteome</keyword>
<evidence type="ECO:0008006" key="5">
    <source>
        <dbReference type="Google" id="ProtNLM"/>
    </source>
</evidence>
<gene>
    <name evidence="3" type="ORF">K2173_002849</name>
</gene>
<organism evidence="3 4">
    <name type="scientific">Erythroxylum novogranatense</name>
    <dbReference type="NCBI Taxonomy" id="1862640"/>
    <lineage>
        <taxon>Eukaryota</taxon>
        <taxon>Viridiplantae</taxon>
        <taxon>Streptophyta</taxon>
        <taxon>Embryophyta</taxon>
        <taxon>Tracheophyta</taxon>
        <taxon>Spermatophyta</taxon>
        <taxon>Magnoliopsida</taxon>
        <taxon>eudicotyledons</taxon>
        <taxon>Gunneridae</taxon>
        <taxon>Pentapetalae</taxon>
        <taxon>rosids</taxon>
        <taxon>fabids</taxon>
        <taxon>Malpighiales</taxon>
        <taxon>Erythroxylaceae</taxon>
        <taxon>Erythroxylum</taxon>
    </lineage>
</organism>
<keyword evidence="2" id="KW-0732">Signal</keyword>
<sequence length="284" mass="30600">MAFAFEPLYSHCILVLVSLTSLVVPFASPLPFVYFHGITDYCASAYSFALTQALQAFSGSPGSCVEIGNGFSDSFAVPLMEQTNIACEKIKSMPELAGGYNIVGVSQGNMVARGVIELCDGPPVRNFVSVGGPNAGEAAVAPCVSSGVYSEFVQANSAPAGYTKIPYALKEYLEGCKFLPIINNELPGQFNPLLKQRFSNLSNLMLIMFEQDAIIIPKESSLFGFYEDGSTSTVLPMQQTNIYIQDLFGLKTLDEAGKIKTATVPGIHVQLTPCIILQYIVPYL</sequence>
<comment type="caution">
    <text evidence="3">The sequence shown here is derived from an EMBL/GenBank/DDBJ whole genome shotgun (WGS) entry which is preliminary data.</text>
</comment>
<evidence type="ECO:0000313" key="4">
    <source>
        <dbReference type="Proteomes" id="UP001159364"/>
    </source>
</evidence>
<dbReference type="Pfam" id="PF02089">
    <property type="entry name" value="Palm_thioest"/>
    <property type="match status" value="1"/>
</dbReference>